<dbReference type="EMBL" id="JARBJD010000032">
    <property type="protein sequence ID" value="KAK2959157.1"/>
    <property type="molecule type" value="Genomic_DNA"/>
</dbReference>
<comment type="caution">
    <text evidence="8">The sequence shown here is derived from an EMBL/GenBank/DDBJ whole genome shotgun (WGS) entry which is preliminary data.</text>
</comment>
<evidence type="ECO:0000256" key="2">
    <source>
        <dbReference type="ARBA" id="ARBA00006972"/>
    </source>
</evidence>
<dbReference type="InterPro" id="IPR011012">
    <property type="entry name" value="Longin-like_dom_sf"/>
</dbReference>
<reference evidence="8 9" key="1">
    <citation type="journal article" date="2022" name="bioRxiv">
        <title>Genomics of Preaxostyla Flagellates Illuminates Evolutionary Transitions and the Path Towards Mitochondrial Loss.</title>
        <authorList>
            <person name="Novak L.V.F."/>
            <person name="Treitli S.C."/>
            <person name="Pyrih J."/>
            <person name="Halakuc P."/>
            <person name="Pipaliya S.V."/>
            <person name="Vacek V."/>
            <person name="Brzon O."/>
            <person name="Soukal P."/>
            <person name="Eme L."/>
            <person name="Dacks J.B."/>
            <person name="Karnkowska A."/>
            <person name="Elias M."/>
            <person name="Hampl V."/>
        </authorList>
    </citation>
    <scope>NUCLEOTIDE SEQUENCE [LARGE SCALE GENOMIC DNA]</scope>
    <source>
        <strain evidence="8">NAU3</strain>
        <tissue evidence="8">Gut</tissue>
    </source>
</reference>
<comment type="similarity">
    <text evidence="2 6">Belongs to the adaptor complexes small subunit family.</text>
</comment>
<keyword evidence="5 6" id="KW-0472">Membrane</keyword>
<dbReference type="PIRSF" id="PIRSF015588">
    <property type="entry name" value="AP_complex_sigma"/>
    <property type="match status" value="1"/>
</dbReference>
<dbReference type="InterPro" id="IPR016635">
    <property type="entry name" value="AP_complex_ssu"/>
</dbReference>
<comment type="subcellular location">
    <subcellularLocation>
        <location evidence="1">Endomembrane system</location>
    </subcellularLocation>
</comment>
<keyword evidence="3 6" id="KW-0813">Transport</keyword>
<evidence type="ECO:0000256" key="5">
    <source>
        <dbReference type="ARBA" id="ARBA00023136"/>
    </source>
</evidence>
<accession>A0ABQ9Y5Y2</accession>
<dbReference type="Proteomes" id="UP001281761">
    <property type="component" value="Unassembled WGS sequence"/>
</dbReference>
<proteinExistence type="inferred from homology"/>
<dbReference type="PANTHER" id="PTHR11753">
    <property type="entry name" value="ADAPTOR COMPLEXES SMALL SUBUNIT FAMILY"/>
    <property type="match status" value="1"/>
</dbReference>
<feature type="domain" description="AP complex mu/sigma subunit" evidence="7">
    <location>
        <begin position="1"/>
        <end position="138"/>
    </location>
</feature>
<keyword evidence="9" id="KW-1185">Reference proteome</keyword>
<name>A0ABQ9Y5Y2_9EUKA</name>
<sequence>MIHYCFLINRLGKCRMEQWYDIVSEKDQAKILRETTALVLGRTSKLCNFIEYRGLKIVYKRYASLFFIIAIDPTDNEFITLEIIQQYVESLDTYFGSVCELDLVFSFHKAYYLLYELIMSGEIMETSKKVIYQAMMSQDLNEAVDLENVPEV</sequence>
<dbReference type="Gene3D" id="3.30.450.60">
    <property type="match status" value="1"/>
</dbReference>
<evidence type="ECO:0000313" key="9">
    <source>
        <dbReference type="Proteomes" id="UP001281761"/>
    </source>
</evidence>
<dbReference type="Pfam" id="PF01217">
    <property type="entry name" value="Clat_adaptor_s"/>
    <property type="match status" value="1"/>
</dbReference>
<evidence type="ECO:0000256" key="4">
    <source>
        <dbReference type="ARBA" id="ARBA00022927"/>
    </source>
</evidence>
<evidence type="ECO:0000256" key="1">
    <source>
        <dbReference type="ARBA" id="ARBA00004308"/>
    </source>
</evidence>
<evidence type="ECO:0000256" key="6">
    <source>
        <dbReference type="PIRNR" id="PIRNR015588"/>
    </source>
</evidence>
<gene>
    <name evidence="8" type="ORF">BLNAU_5952</name>
</gene>
<organism evidence="8 9">
    <name type="scientific">Blattamonas nauphoetae</name>
    <dbReference type="NCBI Taxonomy" id="2049346"/>
    <lineage>
        <taxon>Eukaryota</taxon>
        <taxon>Metamonada</taxon>
        <taxon>Preaxostyla</taxon>
        <taxon>Oxymonadida</taxon>
        <taxon>Blattamonas</taxon>
    </lineage>
</organism>
<dbReference type="SUPFAM" id="SSF64356">
    <property type="entry name" value="SNARE-like"/>
    <property type="match status" value="1"/>
</dbReference>
<protein>
    <recommendedName>
        <fullName evidence="6">AP complex subunit sigma</fullName>
    </recommendedName>
</protein>
<evidence type="ECO:0000259" key="7">
    <source>
        <dbReference type="Pfam" id="PF01217"/>
    </source>
</evidence>
<keyword evidence="4 6" id="KW-0653">Protein transport</keyword>
<evidence type="ECO:0000256" key="3">
    <source>
        <dbReference type="ARBA" id="ARBA00022448"/>
    </source>
</evidence>
<evidence type="ECO:0000313" key="8">
    <source>
        <dbReference type="EMBL" id="KAK2959157.1"/>
    </source>
</evidence>
<dbReference type="InterPro" id="IPR022775">
    <property type="entry name" value="AP_mu_sigma_su"/>
</dbReference>